<protein>
    <recommendedName>
        <fullName evidence="11">Manganese transport regulator</fullName>
    </recommendedName>
</protein>
<dbReference type="eggNOG" id="COG1321">
    <property type="taxonomic scope" value="Bacteria"/>
</dbReference>
<evidence type="ECO:0000256" key="1">
    <source>
        <dbReference type="ARBA" id="ARBA00004496"/>
    </source>
</evidence>
<reference evidence="13 14" key="1">
    <citation type="submission" date="2008-10" db="EMBL/GenBank/DDBJ databases">
        <authorList>
            <person name="Qin X."/>
            <person name="Bachman B."/>
            <person name="Battles P."/>
            <person name="Bell A."/>
            <person name="Bess C."/>
            <person name="Bickham C."/>
            <person name="Chaboub L."/>
            <person name="Chen D."/>
            <person name="Coyle M."/>
            <person name="Deiros D.R."/>
            <person name="Dinh H."/>
            <person name="Forbes L."/>
            <person name="Fowler G."/>
            <person name="Francisco L."/>
            <person name="Fu Q."/>
            <person name="Gubbala S."/>
            <person name="Hale W."/>
            <person name="Han Y."/>
            <person name="Hemphill L."/>
            <person name="Highlander S.K."/>
            <person name="Hirani K."/>
            <person name="Hogues M."/>
            <person name="Jackson L."/>
            <person name="Jakkamsetti A."/>
            <person name="Javaid M."/>
            <person name="Jiang H."/>
            <person name="Korchina V."/>
            <person name="Kovar C."/>
            <person name="Lara F."/>
            <person name="Lee S."/>
            <person name="Mata R."/>
            <person name="Mathew T."/>
            <person name="Moen C."/>
            <person name="Morales K."/>
            <person name="Munidasa M."/>
            <person name="Nazareth L."/>
            <person name="Ngo R."/>
            <person name="Nguyen L."/>
            <person name="Okwuonu G."/>
            <person name="Ongeri F."/>
            <person name="Patil S."/>
            <person name="Petrosino J."/>
            <person name="Pham C."/>
            <person name="Pham P."/>
            <person name="Pu L.-L."/>
            <person name="Puazo M."/>
            <person name="Raj R."/>
            <person name="Reid J."/>
            <person name="Rouhana J."/>
            <person name="Saada N."/>
            <person name="Shang Y."/>
            <person name="Simmons D."/>
            <person name="Thornton R."/>
            <person name="Warren J."/>
            <person name="Weissenberger G."/>
            <person name="Zhang J."/>
            <person name="Zhang L."/>
            <person name="Zhou C."/>
            <person name="Zhu D."/>
            <person name="Muzny D."/>
            <person name="Worley K."/>
            <person name="Gibbs R."/>
        </authorList>
    </citation>
    <scope>NUCLEOTIDE SEQUENCE [LARGE SCALE GENOMIC DNA]</scope>
    <source>
        <strain evidence="13 14">ATCC 51172</strain>
    </source>
</reference>
<dbReference type="SUPFAM" id="SSF46785">
    <property type="entry name" value="Winged helix' DNA-binding domain"/>
    <property type="match status" value="1"/>
</dbReference>
<evidence type="ECO:0000256" key="6">
    <source>
        <dbReference type="ARBA" id="ARBA00023015"/>
    </source>
</evidence>
<dbReference type="PROSITE" id="PS50944">
    <property type="entry name" value="HTH_DTXR"/>
    <property type="match status" value="1"/>
</dbReference>
<dbReference type="HOGENOM" id="CLU_069532_4_1_9"/>
<dbReference type="InterPro" id="IPR022689">
    <property type="entry name" value="Iron_dep_repressor"/>
</dbReference>
<dbReference type="GO" id="GO:0005737">
    <property type="term" value="C:cytoplasm"/>
    <property type="evidence" value="ECO:0007669"/>
    <property type="project" value="UniProtKB-SubCell"/>
</dbReference>
<keyword evidence="9" id="KW-0804">Transcription</keyword>
<evidence type="ECO:0000313" key="14">
    <source>
        <dbReference type="Proteomes" id="UP000005984"/>
    </source>
</evidence>
<dbReference type="Pfam" id="PF02742">
    <property type="entry name" value="Fe_dep_repr_C"/>
    <property type="match status" value="1"/>
</dbReference>
<evidence type="ECO:0000313" key="13">
    <source>
        <dbReference type="EMBL" id="EEI86971.1"/>
    </source>
</evidence>
<comment type="similarity">
    <text evidence="2">Belongs to the DtxR/MntR family.</text>
</comment>
<dbReference type="InterPro" id="IPR036388">
    <property type="entry name" value="WH-like_DNA-bd_sf"/>
</dbReference>
<dbReference type="InterPro" id="IPR036421">
    <property type="entry name" value="Fe_dep_repressor_sf"/>
</dbReference>
<evidence type="ECO:0000256" key="5">
    <source>
        <dbReference type="ARBA" id="ARBA00022491"/>
    </source>
</evidence>
<keyword evidence="14" id="KW-1185">Reference proteome</keyword>
<sequence>MDYEVKMNSIRQDYIQAIYRLSKDKGYTNNKNISDYFSISRPSVSEMIKKLIEDGLVIQEKTKIYLSDLGDKEAKAILSKHRIWECFLVDVLGLNGGIVHDQSDLLEHVTSEEMFTALNKFLDYPKKSPKGKRIYTNENK</sequence>
<evidence type="ECO:0000256" key="8">
    <source>
        <dbReference type="ARBA" id="ARBA00023159"/>
    </source>
</evidence>
<evidence type="ECO:0000256" key="4">
    <source>
        <dbReference type="ARBA" id="ARBA00022490"/>
    </source>
</evidence>
<dbReference type="EMBL" id="ABYO01000018">
    <property type="protein sequence ID" value="EEI86971.1"/>
    <property type="molecule type" value="Genomic_DNA"/>
</dbReference>
<dbReference type="GO" id="GO:0003700">
    <property type="term" value="F:DNA-binding transcription factor activity"/>
    <property type="evidence" value="ECO:0007669"/>
    <property type="project" value="InterPro"/>
</dbReference>
<dbReference type="Proteomes" id="UP000005984">
    <property type="component" value="Unassembled WGS sequence"/>
</dbReference>
<dbReference type="InterPro" id="IPR050536">
    <property type="entry name" value="DtxR_MntR_Metal-Reg"/>
</dbReference>
<dbReference type="InterPro" id="IPR022687">
    <property type="entry name" value="HTH_DTXR"/>
</dbReference>
<evidence type="ECO:0000256" key="2">
    <source>
        <dbReference type="ARBA" id="ARBA00007871"/>
    </source>
</evidence>
<evidence type="ECO:0000259" key="12">
    <source>
        <dbReference type="PROSITE" id="PS50944"/>
    </source>
</evidence>
<keyword evidence="8" id="KW-0010">Activator</keyword>
<dbReference type="GO" id="GO:0003677">
    <property type="term" value="F:DNA binding"/>
    <property type="evidence" value="ECO:0007669"/>
    <property type="project" value="UniProtKB-KW"/>
</dbReference>
<name>C2BDV6_9FIRM</name>
<keyword evidence="7" id="KW-0238">DNA-binding</keyword>
<dbReference type="InterPro" id="IPR036390">
    <property type="entry name" value="WH_DNA-bd_sf"/>
</dbReference>
<keyword evidence="5" id="KW-0678">Repressor</keyword>
<dbReference type="Gene3D" id="1.10.10.10">
    <property type="entry name" value="Winged helix-like DNA-binding domain superfamily/Winged helix DNA-binding domain"/>
    <property type="match status" value="1"/>
</dbReference>
<proteinExistence type="inferred from homology"/>
<keyword evidence="4" id="KW-0963">Cytoplasm</keyword>
<dbReference type="Gene3D" id="1.10.60.10">
    <property type="entry name" value="Iron dependent repressor, metal binding and dimerisation domain"/>
    <property type="match status" value="1"/>
</dbReference>
<dbReference type="SMART" id="SM00529">
    <property type="entry name" value="HTH_DTXR"/>
    <property type="match status" value="1"/>
</dbReference>
<gene>
    <name evidence="13" type="ORF">HMPREF0072_0526</name>
</gene>
<accession>C2BDV6</accession>
<evidence type="ECO:0000256" key="10">
    <source>
        <dbReference type="ARBA" id="ARBA00023211"/>
    </source>
</evidence>
<feature type="domain" description="HTH dtxR-type" evidence="12">
    <location>
        <begin position="7"/>
        <end position="67"/>
    </location>
</feature>
<organism evidence="13 14">
    <name type="scientific">Anaerococcus lactolyticus ATCC 51172</name>
    <dbReference type="NCBI Taxonomy" id="525254"/>
    <lineage>
        <taxon>Bacteria</taxon>
        <taxon>Bacillati</taxon>
        <taxon>Bacillota</taxon>
        <taxon>Tissierellia</taxon>
        <taxon>Tissierellales</taxon>
        <taxon>Peptoniphilaceae</taxon>
        <taxon>Anaerococcus</taxon>
    </lineage>
</organism>
<dbReference type="SUPFAM" id="SSF47979">
    <property type="entry name" value="Iron-dependent repressor protein, dimerization domain"/>
    <property type="match status" value="1"/>
</dbReference>
<dbReference type="InterPro" id="IPR001367">
    <property type="entry name" value="Fe_dep_repressor"/>
</dbReference>
<evidence type="ECO:0000256" key="3">
    <source>
        <dbReference type="ARBA" id="ARBA00011738"/>
    </source>
</evidence>
<keyword evidence="6" id="KW-0805">Transcription regulation</keyword>
<dbReference type="AlphaFoldDB" id="C2BDV6"/>
<evidence type="ECO:0000256" key="11">
    <source>
        <dbReference type="ARBA" id="ARBA00032593"/>
    </source>
</evidence>
<comment type="caution">
    <text evidence="13">The sequence shown here is derived from an EMBL/GenBank/DDBJ whole genome shotgun (WGS) entry which is preliminary data.</text>
</comment>
<dbReference type="GO" id="GO:0046983">
    <property type="term" value="F:protein dimerization activity"/>
    <property type="evidence" value="ECO:0007669"/>
    <property type="project" value="InterPro"/>
</dbReference>
<dbReference type="STRING" id="525254.HMPREF0072_0526"/>
<keyword evidence="10" id="KW-0464">Manganese</keyword>
<comment type="subcellular location">
    <subcellularLocation>
        <location evidence="1">Cytoplasm</location>
    </subcellularLocation>
</comment>
<evidence type="ECO:0000256" key="9">
    <source>
        <dbReference type="ARBA" id="ARBA00023163"/>
    </source>
</evidence>
<dbReference type="Pfam" id="PF01325">
    <property type="entry name" value="Fe_dep_repress"/>
    <property type="match status" value="1"/>
</dbReference>
<comment type="subunit">
    <text evidence="3">Homodimer.</text>
</comment>
<dbReference type="PANTHER" id="PTHR33238">
    <property type="entry name" value="IRON (METAL) DEPENDENT REPRESSOR, DTXR FAMILY"/>
    <property type="match status" value="1"/>
</dbReference>
<evidence type="ECO:0000256" key="7">
    <source>
        <dbReference type="ARBA" id="ARBA00023125"/>
    </source>
</evidence>
<dbReference type="PANTHER" id="PTHR33238:SF11">
    <property type="entry name" value="TRANSCRIPTIONAL REGULATOR MNTR"/>
    <property type="match status" value="1"/>
</dbReference>
<dbReference type="GO" id="GO:0046914">
    <property type="term" value="F:transition metal ion binding"/>
    <property type="evidence" value="ECO:0007669"/>
    <property type="project" value="InterPro"/>
</dbReference>